<keyword evidence="1 6" id="KW-0597">Phosphoprotein</keyword>
<keyword evidence="2" id="KW-0902">Two-component regulatory system</keyword>
<dbReference type="InterPro" id="IPR036388">
    <property type="entry name" value="WH-like_DNA-bd_sf"/>
</dbReference>
<dbReference type="SMART" id="SM00448">
    <property type="entry name" value="REC"/>
    <property type="match status" value="1"/>
</dbReference>
<comment type="caution">
    <text evidence="10">The sequence shown here is derived from an EMBL/GenBank/DDBJ whole genome shotgun (WGS) entry which is preliminary data.</text>
</comment>
<dbReference type="InterPro" id="IPR011006">
    <property type="entry name" value="CheY-like_superfamily"/>
</dbReference>
<dbReference type="PANTHER" id="PTHR48111">
    <property type="entry name" value="REGULATOR OF RPOS"/>
    <property type="match status" value="1"/>
</dbReference>
<dbReference type="GO" id="GO:0000156">
    <property type="term" value="F:phosphorelay response regulator activity"/>
    <property type="evidence" value="ECO:0007669"/>
    <property type="project" value="TreeGrafter"/>
</dbReference>
<evidence type="ECO:0000256" key="5">
    <source>
        <dbReference type="ARBA" id="ARBA00023163"/>
    </source>
</evidence>
<feature type="domain" description="OmpR/PhoB-type" evidence="9">
    <location>
        <begin position="165"/>
        <end position="263"/>
    </location>
</feature>
<dbReference type="Gene3D" id="3.40.50.2300">
    <property type="match status" value="1"/>
</dbReference>
<feature type="domain" description="Response regulatory" evidence="8">
    <location>
        <begin position="42"/>
        <end position="156"/>
    </location>
</feature>
<dbReference type="EMBL" id="PEBV01000009">
    <property type="protein sequence ID" value="PTQ53890.1"/>
    <property type="molecule type" value="Genomic_DNA"/>
</dbReference>
<dbReference type="InterPro" id="IPR001867">
    <property type="entry name" value="OmpR/PhoB-type_DNA-bd"/>
</dbReference>
<protein>
    <submittedName>
        <fullName evidence="10">Putative two-component system response regulator</fullName>
    </submittedName>
</protein>
<dbReference type="GO" id="GO:0000976">
    <property type="term" value="F:transcription cis-regulatory region binding"/>
    <property type="evidence" value="ECO:0007669"/>
    <property type="project" value="TreeGrafter"/>
</dbReference>
<dbReference type="InterPro" id="IPR039420">
    <property type="entry name" value="WalR-like"/>
</dbReference>
<dbReference type="PROSITE" id="PS50110">
    <property type="entry name" value="RESPONSE_REGULATORY"/>
    <property type="match status" value="1"/>
</dbReference>
<proteinExistence type="predicted"/>
<evidence type="ECO:0000256" key="6">
    <source>
        <dbReference type="PROSITE-ProRule" id="PRU00169"/>
    </source>
</evidence>
<dbReference type="SUPFAM" id="SSF52172">
    <property type="entry name" value="CheY-like"/>
    <property type="match status" value="1"/>
</dbReference>
<dbReference type="Proteomes" id="UP000244180">
    <property type="component" value="Unassembled WGS sequence"/>
</dbReference>
<dbReference type="Gene3D" id="1.10.10.10">
    <property type="entry name" value="Winged helix-like DNA-binding domain superfamily/Winged helix DNA-binding domain"/>
    <property type="match status" value="1"/>
</dbReference>
<dbReference type="AlphaFoldDB" id="A0A2T5GCG8"/>
<dbReference type="SUPFAM" id="SSF46894">
    <property type="entry name" value="C-terminal effector domain of the bipartite response regulators"/>
    <property type="match status" value="1"/>
</dbReference>
<evidence type="ECO:0000256" key="3">
    <source>
        <dbReference type="ARBA" id="ARBA00023015"/>
    </source>
</evidence>
<keyword evidence="3" id="KW-0805">Transcription regulation</keyword>
<name>A0A2T5GCG8_HYDSH</name>
<evidence type="ECO:0000256" key="7">
    <source>
        <dbReference type="PROSITE-ProRule" id="PRU01091"/>
    </source>
</evidence>
<evidence type="ECO:0000256" key="2">
    <source>
        <dbReference type="ARBA" id="ARBA00023012"/>
    </source>
</evidence>
<dbReference type="CDD" id="cd00383">
    <property type="entry name" value="trans_reg_C"/>
    <property type="match status" value="1"/>
</dbReference>
<dbReference type="InterPro" id="IPR001789">
    <property type="entry name" value="Sig_transdc_resp-reg_receiver"/>
</dbReference>
<dbReference type="PROSITE" id="PS51755">
    <property type="entry name" value="OMPR_PHOB"/>
    <property type="match status" value="1"/>
</dbReference>
<evidence type="ECO:0000313" key="10">
    <source>
        <dbReference type="EMBL" id="PTQ53890.1"/>
    </source>
</evidence>
<dbReference type="Pfam" id="PF00072">
    <property type="entry name" value="Response_reg"/>
    <property type="match status" value="1"/>
</dbReference>
<reference evidence="10 11" key="1">
    <citation type="submission" date="2017-08" db="EMBL/GenBank/DDBJ databases">
        <title>Burning lignite coal seam in the remote Altai Mountains harbors a hydrogen-driven thermophilic microbial community.</title>
        <authorList>
            <person name="Kadnikov V.V."/>
            <person name="Mardanov A.V."/>
            <person name="Ivasenko D."/>
            <person name="Beletsky A.V."/>
            <person name="Karnachuk O.V."/>
            <person name="Ravin N.V."/>
        </authorList>
    </citation>
    <scope>NUCLEOTIDE SEQUENCE [LARGE SCALE GENOMIC DNA]</scope>
    <source>
        <strain evidence="10">AL33</strain>
    </source>
</reference>
<gene>
    <name evidence="10" type="ORF">HSCHL_1264</name>
</gene>
<feature type="modified residue" description="4-aspartylphosphate" evidence="6">
    <location>
        <position position="91"/>
    </location>
</feature>
<evidence type="ECO:0000259" key="9">
    <source>
        <dbReference type="PROSITE" id="PS51755"/>
    </source>
</evidence>
<dbReference type="GO" id="GO:0032993">
    <property type="term" value="C:protein-DNA complex"/>
    <property type="evidence" value="ECO:0007669"/>
    <property type="project" value="TreeGrafter"/>
</dbReference>
<dbReference type="GO" id="GO:0006355">
    <property type="term" value="P:regulation of DNA-templated transcription"/>
    <property type="evidence" value="ECO:0007669"/>
    <property type="project" value="InterPro"/>
</dbReference>
<accession>A0A2T5GCG8</accession>
<evidence type="ECO:0000256" key="4">
    <source>
        <dbReference type="ARBA" id="ARBA00023125"/>
    </source>
</evidence>
<dbReference type="Gene3D" id="6.10.250.690">
    <property type="match status" value="1"/>
</dbReference>
<sequence>MPPVQWEARGEEALQGGRRIGRRPLGRLPSARRHGKGRTMATVLVVDDDPNIRAMLLRALRYEGYDVTAADGAEAARAAFARGGFDAILLDVRLPDGDGFRLLEAFRRSDPAVPILMLTARDDVESRVRGLDLGADDYVPKPFHLSELLARLRAQLRRRAVLAKGGVLRYADVEVDLGARKASRGGRPIPVTGKAFELLVYFLEHPEQVLAKEAILARLWGPEADTGPNAVEVYVAQLRQKLEEGGRPRLIHTVRGVGYVLREDGR</sequence>
<evidence type="ECO:0000256" key="1">
    <source>
        <dbReference type="ARBA" id="ARBA00022553"/>
    </source>
</evidence>
<dbReference type="CDD" id="cd17574">
    <property type="entry name" value="REC_OmpR"/>
    <property type="match status" value="1"/>
</dbReference>
<keyword evidence="5" id="KW-0804">Transcription</keyword>
<dbReference type="PANTHER" id="PTHR48111:SF22">
    <property type="entry name" value="REGULATOR OF RPOS"/>
    <property type="match status" value="1"/>
</dbReference>
<dbReference type="Pfam" id="PF00486">
    <property type="entry name" value="Trans_reg_C"/>
    <property type="match status" value="1"/>
</dbReference>
<dbReference type="InterPro" id="IPR016032">
    <property type="entry name" value="Sig_transdc_resp-reg_C-effctor"/>
</dbReference>
<feature type="DNA-binding region" description="OmpR/PhoB-type" evidence="7">
    <location>
        <begin position="165"/>
        <end position="263"/>
    </location>
</feature>
<dbReference type="GO" id="GO:0005829">
    <property type="term" value="C:cytosol"/>
    <property type="evidence" value="ECO:0007669"/>
    <property type="project" value="TreeGrafter"/>
</dbReference>
<evidence type="ECO:0000259" key="8">
    <source>
        <dbReference type="PROSITE" id="PS50110"/>
    </source>
</evidence>
<keyword evidence="4 7" id="KW-0238">DNA-binding</keyword>
<organism evidence="10 11">
    <name type="scientific">Hydrogenibacillus schlegelii</name>
    <name type="common">Bacillus schlegelii</name>
    <dbReference type="NCBI Taxonomy" id="1484"/>
    <lineage>
        <taxon>Bacteria</taxon>
        <taxon>Bacillati</taxon>
        <taxon>Bacillota</taxon>
        <taxon>Bacilli</taxon>
        <taxon>Bacillales</taxon>
        <taxon>Bacillales Family X. Incertae Sedis</taxon>
        <taxon>Hydrogenibacillus</taxon>
    </lineage>
</organism>
<evidence type="ECO:0000313" key="11">
    <source>
        <dbReference type="Proteomes" id="UP000244180"/>
    </source>
</evidence>
<dbReference type="SMART" id="SM00862">
    <property type="entry name" value="Trans_reg_C"/>
    <property type="match status" value="1"/>
</dbReference>